<dbReference type="Pfam" id="PF00593">
    <property type="entry name" value="TonB_dep_Rec_b-barrel"/>
    <property type="match status" value="1"/>
</dbReference>
<evidence type="ECO:0000256" key="9">
    <source>
        <dbReference type="ARBA" id="ARBA00023077"/>
    </source>
</evidence>
<evidence type="ECO:0000256" key="1">
    <source>
        <dbReference type="ARBA" id="ARBA00004571"/>
    </source>
</evidence>
<dbReference type="InterPro" id="IPR036942">
    <property type="entry name" value="Beta-barrel_TonB_sf"/>
</dbReference>
<keyword evidence="2 12" id="KW-0813">Transport</keyword>
<keyword evidence="8" id="KW-0406">Ion transport</keyword>
<evidence type="ECO:0000256" key="8">
    <source>
        <dbReference type="ARBA" id="ARBA00023065"/>
    </source>
</evidence>
<feature type="short sequence motif" description="TonB C-terminal box" evidence="13">
    <location>
        <begin position="831"/>
        <end position="848"/>
    </location>
</feature>
<dbReference type="PROSITE" id="PS01156">
    <property type="entry name" value="TONB_DEPENDENT_REC_2"/>
    <property type="match status" value="1"/>
</dbReference>
<evidence type="ECO:0000256" key="6">
    <source>
        <dbReference type="ARBA" id="ARBA00022729"/>
    </source>
</evidence>
<accession>A0A148KK97</accession>
<dbReference type="InterPro" id="IPR000531">
    <property type="entry name" value="Beta-barrel_TonB"/>
</dbReference>
<keyword evidence="7" id="KW-0408">Iron</keyword>
<evidence type="ECO:0000256" key="10">
    <source>
        <dbReference type="ARBA" id="ARBA00023136"/>
    </source>
</evidence>
<dbReference type="SUPFAM" id="SSF56935">
    <property type="entry name" value="Porins"/>
    <property type="match status" value="1"/>
</dbReference>
<feature type="signal peptide" evidence="15">
    <location>
        <begin position="1"/>
        <end position="22"/>
    </location>
</feature>
<sequence length="848" mass="91438">MKKLSLIIPIMSVSALPMVSWAQSVEQEAEQDDFEQITVTAQRKSESLQDAAIPINAASGARLEKMGVSNAEGLNKVSPALTVSSGGGANTAYFIRGVGNFTNNGYTNPAVSFNIDGVYIGRPSSTISSFLDLDRVEVLKGPQGTLYGRNSTGGAINVVSKVPIMNENSGRIKLEVGNYSAYNLTAVGNFEVSEDSALRLAGVISKRDGFFDDGTSDADDTALRASYYLEASDDLSFRVTADYSTQKGAGAGIQYNGHYGFAAFQSNLPVPNWAWNPAPEALSGDFTGLHGEGVGEYIAQNVASAPGFMPYDGFVYPTRDDSYWGINAEINYDLGWSKLTVIPAHRVSKLDNAFNGPPFKAAINQDEAKQTSIEARLSGGDDTLEWIVGALYFDETVAGVNAYNQFSTVTHNDWQSDVQSSSLFARATYSLTEDLRLVAGLRFTDDTYEINATQTASAIVCLEHPEGRAPFCPQIPSMPVALTLADTLGMINPALFPTGSPLNADGSITPGARPFGPMNYFAPAQFGPGAIFAITPGMTSEKDGDSQMTYRAAVEYDVTDKNLLYTSYESGFRAGGFNLAEGREFYAPEFIDAYTIGSKNRFFSNKLELNLEAFYWEYKDQQLAALGLDTNGNNAFYTRNVGASSIKGIEADFQYALASSTLLRGGVQLLNAVYDSYEYTQVDLSDAGIDPPNFLTPVNTCQNTQGIFVGDNLVAYDPALDVEGAKRGFTIDCSGKDAINAPDLTVSLGVQHTIEFDNFALIGNMDARYRGERELGFNYIPGGRADSDVTIDAALTFVSNDGYWTVNAFVRNLTNETIAATYQLGSGNISGAAYEPPRTFGVSVNYEF</sequence>
<comment type="similarity">
    <text evidence="12 14">Belongs to the TonB-dependent receptor family.</text>
</comment>
<evidence type="ECO:0000259" key="16">
    <source>
        <dbReference type="Pfam" id="PF00593"/>
    </source>
</evidence>
<reference evidence="19" key="1">
    <citation type="submission" date="2016-02" db="EMBL/GenBank/DDBJ databases">
        <authorList>
            <person name="Schultz-Johansen M."/>
            <person name="Glaring M.A."/>
            <person name="Bech P.K."/>
            <person name="Stougaard P."/>
        </authorList>
    </citation>
    <scope>NUCLEOTIDE SEQUENCE [LARGE SCALE GENOMIC DNA]</scope>
    <source>
        <strain evidence="19">S66</strain>
    </source>
</reference>
<evidence type="ECO:0000256" key="14">
    <source>
        <dbReference type="RuleBase" id="RU003357"/>
    </source>
</evidence>
<dbReference type="STRING" id="1799789.AX660_02915"/>
<dbReference type="EMBL" id="LSNE01000020">
    <property type="protein sequence ID" value="KXI26744.1"/>
    <property type="molecule type" value="Genomic_DNA"/>
</dbReference>
<gene>
    <name evidence="18" type="ORF">AX660_02915</name>
</gene>
<evidence type="ECO:0000256" key="5">
    <source>
        <dbReference type="ARBA" id="ARBA00022692"/>
    </source>
</evidence>
<dbReference type="GO" id="GO:0006826">
    <property type="term" value="P:iron ion transport"/>
    <property type="evidence" value="ECO:0007669"/>
    <property type="project" value="UniProtKB-KW"/>
</dbReference>
<dbReference type="PANTHER" id="PTHR32552:SF81">
    <property type="entry name" value="TONB-DEPENDENT OUTER MEMBRANE RECEPTOR"/>
    <property type="match status" value="1"/>
</dbReference>
<dbReference type="GO" id="GO:0009279">
    <property type="term" value="C:cell outer membrane"/>
    <property type="evidence" value="ECO:0007669"/>
    <property type="project" value="UniProtKB-SubCell"/>
</dbReference>
<feature type="chain" id="PRO_5007550074" description="TonB-dependent receptor" evidence="15">
    <location>
        <begin position="23"/>
        <end position="848"/>
    </location>
</feature>
<dbReference type="Gene3D" id="2.40.170.20">
    <property type="entry name" value="TonB-dependent receptor, beta-barrel domain"/>
    <property type="match status" value="2"/>
</dbReference>
<evidence type="ECO:0000256" key="13">
    <source>
        <dbReference type="PROSITE-ProRule" id="PRU10144"/>
    </source>
</evidence>
<evidence type="ECO:0000259" key="17">
    <source>
        <dbReference type="Pfam" id="PF07715"/>
    </source>
</evidence>
<dbReference type="Pfam" id="PF07715">
    <property type="entry name" value="Plug"/>
    <property type="match status" value="1"/>
</dbReference>
<dbReference type="PROSITE" id="PS52016">
    <property type="entry name" value="TONB_DEPENDENT_REC_3"/>
    <property type="match status" value="1"/>
</dbReference>
<protein>
    <recommendedName>
        <fullName evidence="20">TonB-dependent receptor</fullName>
    </recommendedName>
</protein>
<keyword evidence="4" id="KW-0410">Iron transport</keyword>
<evidence type="ECO:0008006" key="20">
    <source>
        <dbReference type="Google" id="ProtNLM"/>
    </source>
</evidence>
<dbReference type="InterPro" id="IPR039426">
    <property type="entry name" value="TonB-dep_rcpt-like"/>
</dbReference>
<dbReference type="RefSeq" id="WP_068382147.1">
    <property type="nucleotide sequence ID" value="NZ_LSNE01000020.1"/>
</dbReference>
<evidence type="ECO:0000256" key="4">
    <source>
        <dbReference type="ARBA" id="ARBA00022496"/>
    </source>
</evidence>
<feature type="domain" description="TonB-dependent receptor-like beta-barrel" evidence="16">
    <location>
        <begin position="196"/>
        <end position="813"/>
    </location>
</feature>
<keyword evidence="5 12" id="KW-0812">Transmembrane</keyword>
<keyword evidence="3 12" id="KW-1134">Transmembrane beta strand</keyword>
<evidence type="ECO:0000313" key="19">
    <source>
        <dbReference type="Proteomes" id="UP000070299"/>
    </source>
</evidence>
<evidence type="ECO:0000256" key="7">
    <source>
        <dbReference type="ARBA" id="ARBA00023004"/>
    </source>
</evidence>
<evidence type="ECO:0000256" key="2">
    <source>
        <dbReference type="ARBA" id="ARBA00022448"/>
    </source>
</evidence>
<feature type="domain" description="TonB-dependent receptor plug" evidence="17">
    <location>
        <begin position="48"/>
        <end position="155"/>
    </location>
</feature>
<dbReference type="InterPro" id="IPR010917">
    <property type="entry name" value="TonB_rcpt_CS"/>
</dbReference>
<dbReference type="OrthoDB" id="7051185at2"/>
<evidence type="ECO:0000256" key="15">
    <source>
        <dbReference type="SAM" id="SignalP"/>
    </source>
</evidence>
<comment type="caution">
    <text evidence="18">The sequence shown here is derived from an EMBL/GenBank/DDBJ whole genome shotgun (WGS) entry which is preliminary data.</text>
</comment>
<comment type="subcellular location">
    <subcellularLocation>
        <location evidence="1 12">Cell outer membrane</location>
        <topology evidence="1 12">Multi-pass membrane protein</topology>
    </subcellularLocation>
</comment>
<dbReference type="AlphaFoldDB" id="A0A148KK97"/>
<proteinExistence type="inferred from homology"/>
<dbReference type="InterPro" id="IPR012910">
    <property type="entry name" value="Plug_dom"/>
</dbReference>
<evidence type="ECO:0000313" key="18">
    <source>
        <dbReference type="EMBL" id="KXI26744.1"/>
    </source>
</evidence>
<evidence type="ECO:0000256" key="11">
    <source>
        <dbReference type="ARBA" id="ARBA00023237"/>
    </source>
</evidence>
<keyword evidence="6 15" id="KW-0732">Signal</keyword>
<organism evidence="18 19">
    <name type="scientific">Paraglaciecola hydrolytica</name>
    <dbReference type="NCBI Taxonomy" id="1799789"/>
    <lineage>
        <taxon>Bacteria</taxon>
        <taxon>Pseudomonadati</taxon>
        <taxon>Pseudomonadota</taxon>
        <taxon>Gammaproteobacteria</taxon>
        <taxon>Alteromonadales</taxon>
        <taxon>Alteromonadaceae</taxon>
        <taxon>Paraglaciecola</taxon>
    </lineage>
</organism>
<keyword evidence="11 12" id="KW-0998">Cell outer membrane</keyword>
<name>A0A148KK97_9ALTE</name>
<evidence type="ECO:0000256" key="12">
    <source>
        <dbReference type="PROSITE-ProRule" id="PRU01360"/>
    </source>
</evidence>
<evidence type="ECO:0000256" key="3">
    <source>
        <dbReference type="ARBA" id="ARBA00022452"/>
    </source>
</evidence>
<keyword evidence="9 14" id="KW-0798">TonB box</keyword>
<dbReference type="PANTHER" id="PTHR32552">
    <property type="entry name" value="FERRICHROME IRON RECEPTOR-RELATED"/>
    <property type="match status" value="1"/>
</dbReference>
<keyword evidence="10 12" id="KW-0472">Membrane</keyword>
<keyword evidence="19" id="KW-1185">Reference proteome</keyword>
<dbReference type="Proteomes" id="UP000070299">
    <property type="component" value="Unassembled WGS sequence"/>
</dbReference>